<dbReference type="OrthoDB" id="1842729at2759"/>
<evidence type="ECO:0000256" key="2">
    <source>
        <dbReference type="ARBA" id="ARBA00005581"/>
    </source>
</evidence>
<organism evidence="7 8">
    <name type="scientific">Cicer arietinum</name>
    <name type="common">Chickpea</name>
    <name type="synonym">Garbanzo</name>
    <dbReference type="NCBI Taxonomy" id="3827"/>
    <lineage>
        <taxon>Eukaryota</taxon>
        <taxon>Viridiplantae</taxon>
        <taxon>Streptophyta</taxon>
        <taxon>Embryophyta</taxon>
        <taxon>Tracheophyta</taxon>
        <taxon>Spermatophyta</taxon>
        <taxon>Magnoliopsida</taxon>
        <taxon>eudicotyledons</taxon>
        <taxon>Gunneridae</taxon>
        <taxon>Pentapetalae</taxon>
        <taxon>rosids</taxon>
        <taxon>fabids</taxon>
        <taxon>Fabales</taxon>
        <taxon>Fabaceae</taxon>
        <taxon>Papilionoideae</taxon>
        <taxon>50 kb inversion clade</taxon>
        <taxon>NPAAA clade</taxon>
        <taxon>Hologalegina</taxon>
        <taxon>IRL clade</taxon>
        <taxon>Cicereae</taxon>
        <taxon>Cicer</taxon>
    </lineage>
</organism>
<evidence type="ECO:0000256" key="4">
    <source>
        <dbReference type="ARBA" id="ARBA00022525"/>
    </source>
</evidence>
<evidence type="ECO:0000256" key="6">
    <source>
        <dbReference type="RuleBase" id="RU367044"/>
    </source>
</evidence>
<sequence length="122" mass="14229">MVGVQAIETDHFPPRETTVVVENDLAAPNKLVMHCQSDDDDLGVSNLSSGEKTSWSFKPNIFGTTLFWCNFNWNNLVKSVDIYNAKHDDHGECITTCLRSVREYGFYYYNEIDNQWYKKYTW</sequence>
<dbReference type="GO" id="GO:0005576">
    <property type="term" value="C:extracellular region"/>
    <property type="evidence" value="ECO:0007669"/>
    <property type="project" value="UniProtKB-SubCell"/>
</dbReference>
<accession>A0A1S2XGD1</accession>
<gene>
    <name evidence="8" type="primary">LOC101499209</name>
</gene>
<name>A0A1S2XGD1_CICAR</name>
<keyword evidence="3 6" id="KW-0713">Self-incompatibility</keyword>
<dbReference type="GeneID" id="101499209"/>
<dbReference type="PANTHER" id="PTHR31232:SF18">
    <property type="entry name" value="S-PROTEIN HOMOLOG"/>
    <property type="match status" value="1"/>
</dbReference>
<evidence type="ECO:0000256" key="5">
    <source>
        <dbReference type="ARBA" id="ARBA00022729"/>
    </source>
</evidence>
<evidence type="ECO:0000256" key="3">
    <source>
        <dbReference type="ARBA" id="ARBA00022471"/>
    </source>
</evidence>
<dbReference type="InterPro" id="IPR010264">
    <property type="entry name" value="Self-incomp_S1"/>
</dbReference>
<dbReference type="Pfam" id="PF05938">
    <property type="entry name" value="Self-incomp_S1"/>
    <property type="match status" value="1"/>
</dbReference>
<protein>
    <recommendedName>
        <fullName evidence="6">S-protein homolog</fullName>
    </recommendedName>
</protein>
<dbReference type="RefSeq" id="XP_004488956.1">
    <property type="nucleotide sequence ID" value="XM_004488899.1"/>
</dbReference>
<dbReference type="eggNOG" id="ENOG502ST9X">
    <property type="taxonomic scope" value="Eukaryota"/>
</dbReference>
<dbReference type="AlphaFoldDB" id="A0A1S2XGD1"/>
<keyword evidence="5" id="KW-0732">Signal</keyword>
<dbReference type="GO" id="GO:0060320">
    <property type="term" value="P:rejection of self pollen"/>
    <property type="evidence" value="ECO:0007669"/>
    <property type="project" value="UniProtKB-KW"/>
</dbReference>
<dbReference type="KEGG" id="cam:101499209"/>
<evidence type="ECO:0000313" key="8">
    <source>
        <dbReference type="RefSeq" id="XP_004488956.1"/>
    </source>
</evidence>
<reference evidence="7" key="1">
    <citation type="journal article" date="2013" name="Nat. Biotechnol.">
        <title>Draft genome sequence of chickpea (Cicer arietinum) provides a resource for trait improvement.</title>
        <authorList>
            <person name="Varshney R.K."/>
            <person name="Song C."/>
            <person name="Saxena R.K."/>
            <person name="Azam S."/>
            <person name="Yu S."/>
            <person name="Sharpe A.G."/>
            <person name="Cannon S."/>
            <person name="Baek J."/>
            <person name="Rosen B.D."/>
            <person name="Tar'an B."/>
            <person name="Millan T."/>
            <person name="Zhang X."/>
            <person name="Ramsay L.D."/>
            <person name="Iwata A."/>
            <person name="Wang Y."/>
            <person name="Nelson W."/>
            <person name="Farmer A.D."/>
            <person name="Gaur P.M."/>
            <person name="Soderlund C."/>
            <person name="Penmetsa R.V."/>
            <person name="Xu C."/>
            <person name="Bharti A.K."/>
            <person name="He W."/>
            <person name="Winter P."/>
            <person name="Zhao S."/>
            <person name="Hane J.K."/>
            <person name="Carrasquilla-Garcia N."/>
            <person name="Condie J.A."/>
            <person name="Upadhyaya H.D."/>
            <person name="Luo M.C."/>
            <person name="Thudi M."/>
            <person name="Gowda C.L."/>
            <person name="Singh N.P."/>
            <person name="Lichtenzveig J."/>
            <person name="Gali K.K."/>
            <person name="Rubio J."/>
            <person name="Nadarajan N."/>
            <person name="Dolezel J."/>
            <person name="Bansal K.C."/>
            <person name="Xu X."/>
            <person name="Edwards D."/>
            <person name="Zhang G."/>
            <person name="Kahl G."/>
            <person name="Gil J."/>
            <person name="Singh K.B."/>
            <person name="Datta S.K."/>
            <person name="Jackson S.A."/>
            <person name="Wang J."/>
            <person name="Cook D.R."/>
        </authorList>
    </citation>
    <scope>NUCLEOTIDE SEQUENCE [LARGE SCALE GENOMIC DNA]</scope>
    <source>
        <strain evidence="7">cv. CDC Frontier</strain>
    </source>
</reference>
<evidence type="ECO:0000256" key="1">
    <source>
        <dbReference type="ARBA" id="ARBA00004613"/>
    </source>
</evidence>
<dbReference type="PaxDb" id="3827-XP_004488956.1"/>
<dbReference type="Proteomes" id="UP000087171">
    <property type="component" value="Chromosome Ca1"/>
</dbReference>
<comment type="subcellular location">
    <subcellularLocation>
        <location evidence="1 6">Secreted</location>
    </subcellularLocation>
</comment>
<keyword evidence="4 6" id="KW-0964">Secreted</keyword>
<comment type="similarity">
    <text evidence="2 6">Belongs to the plant self-incompatibility (S1) protein family.</text>
</comment>
<reference evidence="8" key="2">
    <citation type="submission" date="2025-08" db="UniProtKB">
        <authorList>
            <consortium name="RefSeq"/>
        </authorList>
    </citation>
    <scope>IDENTIFICATION</scope>
    <source>
        <tissue evidence="8">Etiolated seedlings</tissue>
    </source>
</reference>
<evidence type="ECO:0000313" key="7">
    <source>
        <dbReference type="Proteomes" id="UP000087171"/>
    </source>
</evidence>
<dbReference type="PANTHER" id="PTHR31232">
    <property type="match status" value="1"/>
</dbReference>
<keyword evidence="7" id="KW-1185">Reference proteome</keyword>
<proteinExistence type="inferred from homology"/>